<sequence length="467" mass="51618">MKISFSSILCWGLLLCSGIHFSCSSTRPIPGPSRPVPAAISKVNVPLEIPLRTLEMILTQATPPQVNLGEKLDFGNGIEGDLFLVKAGMIQLKAIDADQLEVTLPLQLTGELGLKPGGIRNLFRGKVPINQQLSPVFRVNPQISHNWSIGVSSLEMLDLGGEISLNVLGMRVDLSRFVEQEIQKYIQESLMEKKQVASIKAQVDQLWEQAGKPVVVDFLGEKRAFSIRPKEVLVGENLHPQAQTLVLNLGLNGEVIPHPIDGVPSRAFPLPALQPNSNVASELDIQIPLTISYESIDELITQNFEGTGIAINSRMKFIPSNFSSEAFGDQLGVSMDFEAVESGKDPIFGKFLLIGTPTFDPEEKVLAFSDVDFFLESEEKKVQVATQLRKRRIKKQLERKLRFSLAETLDSSISGIQDRLKINTPWVDLGLDSLQIQPKNFYPSPQGLTVFFTASGVMNYSWKSLPE</sequence>
<evidence type="ECO:0000256" key="1">
    <source>
        <dbReference type="SAM" id="SignalP"/>
    </source>
</evidence>
<proteinExistence type="predicted"/>
<accession>A0A142EKM4</accession>
<dbReference type="Proteomes" id="UP000073816">
    <property type="component" value="Chromosome"/>
</dbReference>
<protein>
    <recommendedName>
        <fullName evidence="4">DUF4403 family protein</fullName>
    </recommendedName>
</protein>
<dbReference type="PATRIC" id="fig|1727163.4.peg.962"/>
<dbReference type="STRING" id="1727163.AO498_04625"/>
<organism evidence="2 3">
    <name type="scientific">Algoriphagus sanaruensis</name>
    <dbReference type="NCBI Taxonomy" id="1727163"/>
    <lineage>
        <taxon>Bacteria</taxon>
        <taxon>Pseudomonadati</taxon>
        <taxon>Bacteroidota</taxon>
        <taxon>Cytophagia</taxon>
        <taxon>Cytophagales</taxon>
        <taxon>Cyclobacteriaceae</taxon>
        <taxon>Algoriphagus</taxon>
    </lineage>
</organism>
<dbReference type="EMBL" id="CP012836">
    <property type="protein sequence ID" value="AMQ55679.1"/>
    <property type="molecule type" value="Genomic_DNA"/>
</dbReference>
<feature type="chain" id="PRO_5007493994" description="DUF4403 family protein" evidence="1">
    <location>
        <begin position="23"/>
        <end position="467"/>
    </location>
</feature>
<dbReference type="Pfam" id="PF14356">
    <property type="entry name" value="DUF4403"/>
    <property type="match status" value="1"/>
</dbReference>
<gene>
    <name evidence="2" type="ORF">AO498_04625</name>
</gene>
<dbReference type="RefSeq" id="WP_067544253.1">
    <property type="nucleotide sequence ID" value="NZ_CP012836.1"/>
</dbReference>
<name>A0A142EKM4_9BACT</name>
<dbReference type="KEGG" id="alm:AO498_04625"/>
<keyword evidence="3" id="KW-1185">Reference proteome</keyword>
<evidence type="ECO:0008006" key="4">
    <source>
        <dbReference type="Google" id="ProtNLM"/>
    </source>
</evidence>
<dbReference type="InterPro" id="IPR025515">
    <property type="entry name" value="DUF4403"/>
</dbReference>
<reference evidence="2 3" key="2">
    <citation type="journal article" date="2016" name="Genome Announc.">
        <title>Complete Genome Sequence of Algoriphagus sp. Strain M8-2, Isolated from a Brackish Lake.</title>
        <authorList>
            <person name="Muraguchi Y."/>
            <person name="Kushimoto K."/>
            <person name="Ohtsubo Y."/>
            <person name="Suzuki T."/>
            <person name="Dohra H."/>
            <person name="Kimbara K."/>
            <person name="Shintani M."/>
        </authorList>
    </citation>
    <scope>NUCLEOTIDE SEQUENCE [LARGE SCALE GENOMIC DNA]</scope>
    <source>
        <strain evidence="2 3">M8-2</strain>
    </source>
</reference>
<evidence type="ECO:0000313" key="3">
    <source>
        <dbReference type="Proteomes" id="UP000073816"/>
    </source>
</evidence>
<reference evidence="3" key="1">
    <citation type="submission" date="2015-09" db="EMBL/GenBank/DDBJ databases">
        <title>Complete sequence of Algoriphagus sp. M8-2.</title>
        <authorList>
            <person name="Shintani M."/>
        </authorList>
    </citation>
    <scope>NUCLEOTIDE SEQUENCE [LARGE SCALE GENOMIC DNA]</scope>
    <source>
        <strain evidence="3">M8-2</strain>
    </source>
</reference>
<feature type="signal peptide" evidence="1">
    <location>
        <begin position="1"/>
        <end position="22"/>
    </location>
</feature>
<dbReference type="OrthoDB" id="617059at2"/>
<evidence type="ECO:0000313" key="2">
    <source>
        <dbReference type="EMBL" id="AMQ55679.1"/>
    </source>
</evidence>
<keyword evidence="1" id="KW-0732">Signal</keyword>
<dbReference type="AlphaFoldDB" id="A0A142EKM4"/>